<evidence type="ECO:0000256" key="2">
    <source>
        <dbReference type="PROSITE-ProRule" id="PRU00023"/>
    </source>
</evidence>
<dbReference type="Pfam" id="PF12796">
    <property type="entry name" value="Ank_2"/>
    <property type="match status" value="3"/>
</dbReference>
<dbReference type="InterPro" id="IPR000845">
    <property type="entry name" value="Nucleoside_phosphorylase_d"/>
</dbReference>
<comment type="caution">
    <text evidence="4">The sequence shown here is derived from an EMBL/GenBank/DDBJ whole genome shotgun (WGS) entry which is preliminary data.</text>
</comment>
<feature type="repeat" description="ANK" evidence="2">
    <location>
        <begin position="906"/>
        <end position="938"/>
    </location>
</feature>
<dbReference type="PROSITE" id="PS50837">
    <property type="entry name" value="NACHT"/>
    <property type="match status" value="1"/>
</dbReference>
<dbReference type="GO" id="GO:0003824">
    <property type="term" value="F:catalytic activity"/>
    <property type="evidence" value="ECO:0007669"/>
    <property type="project" value="InterPro"/>
</dbReference>
<evidence type="ECO:0000313" key="5">
    <source>
        <dbReference type="Proteomes" id="UP001172101"/>
    </source>
</evidence>
<evidence type="ECO:0000313" key="4">
    <source>
        <dbReference type="EMBL" id="KAK0705856.1"/>
    </source>
</evidence>
<dbReference type="SUPFAM" id="SSF53167">
    <property type="entry name" value="Purine and uridine phosphorylases"/>
    <property type="match status" value="1"/>
</dbReference>
<dbReference type="InterPro" id="IPR056884">
    <property type="entry name" value="NPHP3-like_N"/>
</dbReference>
<evidence type="ECO:0000256" key="1">
    <source>
        <dbReference type="ARBA" id="ARBA00022737"/>
    </source>
</evidence>
<feature type="repeat" description="ANK" evidence="2">
    <location>
        <begin position="1107"/>
        <end position="1136"/>
    </location>
</feature>
<accession>A0AA39ZYA0</accession>
<dbReference type="Proteomes" id="UP001172101">
    <property type="component" value="Unassembled WGS sequence"/>
</dbReference>
<dbReference type="PANTHER" id="PTHR46082:SF11">
    <property type="entry name" value="AAA+ ATPASE DOMAIN-CONTAINING PROTEIN-RELATED"/>
    <property type="match status" value="1"/>
</dbReference>
<feature type="repeat" description="ANK" evidence="2">
    <location>
        <begin position="1203"/>
        <end position="1235"/>
    </location>
</feature>
<dbReference type="Pfam" id="PF01048">
    <property type="entry name" value="PNP_UDP_1"/>
    <property type="match status" value="1"/>
</dbReference>
<keyword evidence="5" id="KW-1185">Reference proteome</keyword>
<dbReference type="PROSITE" id="PS50088">
    <property type="entry name" value="ANK_REPEAT"/>
    <property type="match status" value="11"/>
</dbReference>
<feature type="repeat" description="ANK" evidence="2">
    <location>
        <begin position="1071"/>
        <end position="1103"/>
    </location>
</feature>
<dbReference type="Pfam" id="PF00023">
    <property type="entry name" value="Ank"/>
    <property type="match status" value="3"/>
</dbReference>
<dbReference type="RefSeq" id="XP_060290950.1">
    <property type="nucleotide sequence ID" value="XM_060435019.1"/>
</dbReference>
<dbReference type="PANTHER" id="PTHR46082">
    <property type="entry name" value="ATP/GTP-BINDING PROTEIN-RELATED"/>
    <property type="match status" value="1"/>
</dbReference>
<feature type="domain" description="NACHT" evidence="3">
    <location>
        <begin position="432"/>
        <end position="573"/>
    </location>
</feature>
<dbReference type="InterPro" id="IPR054471">
    <property type="entry name" value="GPIID_WHD"/>
</dbReference>
<feature type="repeat" description="ANK" evidence="2">
    <location>
        <begin position="1137"/>
        <end position="1169"/>
    </location>
</feature>
<dbReference type="Gene3D" id="3.40.50.300">
    <property type="entry name" value="P-loop containing nucleotide triphosphate hydrolases"/>
    <property type="match status" value="1"/>
</dbReference>
<keyword evidence="2" id="KW-0040">ANK repeat</keyword>
<feature type="repeat" description="ANK" evidence="2">
    <location>
        <begin position="939"/>
        <end position="971"/>
    </location>
</feature>
<feature type="repeat" description="ANK" evidence="2">
    <location>
        <begin position="972"/>
        <end position="1004"/>
    </location>
</feature>
<dbReference type="SUPFAM" id="SSF48403">
    <property type="entry name" value="Ankyrin repeat"/>
    <property type="match status" value="1"/>
</dbReference>
<dbReference type="InterPro" id="IPR007111">
    <property type="entry name" value="NACHT_NTPase"/>
</dbReference>
<dbReference type="InterPro" id="IPR035994">
    <property type="entry name" value="Nucleoside_phosphorylase_sf"/>
</dbReference>
<dbReference type="Gene3D" id="3.40.50.1580">
    <property type="entry name" value="Nucleoside phosphorylase domain"/>
    <property type="match status" value="1"/>
</dbReference>
<dbReference type="SUPFAM" id="SSF52540">
    <property type="entry name" value="P-loop containing nucleoside triphosphate hydrolases"/>
    <property type="match status" value="1"/>
</dbReference>
<organism evidence="4 5">
    <name type="scientific">Lasiosphaeria miniovina</name>
    <dbReference type="NCBI Taxonomy" id="1954250"/>
    <lineage>
        <taxon>Eukaryota</taxon>
        <taxon>Fungi</taxon>
        <taxon>Dikarya</taxon>
        <taxon>Ascomycota</taxon>
        <taxon>Pezizomycotina</taxon>
        <taxon>Sordariomycetes</taxon>
        <taxon>Sordariomycetidae</taxon>
        <taxon>Sordariales</taxon>
        <taxon>Lasiosphaeriaceae</taxon>
        <taxon>Lasiosphaeria</taxon>
    </lineage>
</organism>
<feature type="repeat" description="ANK" evidence="2">
    <location>
        <begin position="1170"/>
        <end position="1202"/>
    </location>
</feature>
<dbReference type="InterPro" id="IPR053137">
    <property type="entry name" value="NLR-like"/>
</dbReference>
<dbReference type="Pfam" id="PF22939">
    <property type="entry name" value="WHD_GPIID"/>
    <property type="match status" value="1"/>
</dbReference>
<feature type="repeat" description="ANK" evidence="2">
    <location>
        <begin position="1005"/>
        <end position="1037"/>
    </location>
</feature>
<protein>
    <submittedName>
        <fullName evidence="4">Ankyrin repeat-containing domain protein</fullName>
    </submittedName>
</protein>
<feature type="repeat" description="ANK" evidence="2">
    <location>
        <begin position="1038"/>
        <end position="1070"/>
    </location>
</feature>
<sequence>MAFPMPGPSKQRPFNTTIVSMSEQKKTLNTATTMPIPGPSIEDYTIGWICALQEEYEAACRMLDEEFDGPETNEINDNNTYTLGRIDGHSVIIGCLPDGVYGASSAAIVARDMVRSFPNLKFALMVGIGGGAPTRERDIRLGDVVVSAPRGAFGGVVQYDLGKRQSDGRFQRTGQLNAPPTVLLGALPRIKRHHNDPRKPDRIAEHLKLMDDMPDYRRPAQDQLFRADYDHKDGKNCSSCEVSGLEERPLRSISREVIVHYGTIASANSVMKDAAERDRYAQDPELNVLCFEMEAAGLMNNFPCLVIRGVCDYSDSHKNDEWHKYAALTAAAYARELLYELKPQKVSTLESWVGKLAELQNDVREIHSTTSRIYAGVDSLKSDGHLDKLKKWLSPPDPSTNLNTAKEKRHEGTGGWFIDSAAFVEWKLGSRRHLWLHGLAGCGKTVLTSTILDHLQDIQKDSYVCLDFFFDFRDQAKQHLDNLLRSLAFQLYSRCVDSQQELNSLFVSHEDGKKQPTTESLSKAVHLMMQRPHRLKIILDALDECTARSELLNWIETLSDSKLTNVYFIATSRREEELESGLGRWMDKENMIPLDSNLVNADIRSYTEARLRQSSEFMRWASRPDVLKEIESVIGGKSNGMFRWAVCQLDSLEHCLDYNELQSALDSLPQDLNETYSRILTSIPEGRREKAVRILQFLIYSERPLTVEEAVDVIAIRLDPHGQFDQNSRLPRPNEITRFCSGLVSLVTKGFAGETVTQLELAHFSVKEYLISTKLPESFRYKFSEPNSRGSITRSCLAYLACIKSGESITNIATQFPLARYSAKYWMDHARPAETLNNVIQSILDFFQNNTAYTTWGRLFNPECYWNEHPEPNTIRPLYFASLKGLNTVVQALLGKGTDINVQGGRYGNALQAASSEGYDKIIEMLLEKGADVNAQGGHYGNALQAASSEGHDKIVQMLLKKGARVNAKGGRYGNALQAASHRGRDKIVQMLLEKGARVNAQGGEYGNALQAASSRGHDVIAQVLLEKGADVNAKGGEYGNALQAASSRGHDMIVQMLLKKGADVNAQNYRYSNALQAASYGGHDKIVQMLLENGANVNVQNGMYGNALQAASYRGSDKIVQMLLEKGADVNAQGGHYGNALKAASSRGHDMIVQMLLEKGADMNAQGGRYSNPLQAASYEGHDKIVQMLLEKGADVNAQGGEYGNALQAASYDGHDKIVQMLLEKGADVNAQGGRYGNALQAASKQGCDKIVQMLLEKGAGWRVRQCASGRLL</sequence>
<keyword evidence="1" id="KW-0677">Repeat</keyword>
<evidence type="ECO:0000259" key="3">
    <source>
        <dbReference type="PROSITE" id="PS50837"/>
    </source>
</evidence>
<dbReference type="Gene3D" id="1.25.40.20">
    <property type="entry name" value="Ankyrin repeat-containing domain"/>
    <property type="match status" value="3"/>
</dbReference>
<reference evidence="4" key="1">
    <citation type="submission" date="2023-06" db="EMBL/GenBank/DDBJ databases">
        <title>Genome-scale phylogeny and comparative genomics of the fungal order Sordariales.</title>
        <authorList>
            <consortium name="Lawrence Berkeley National Laboratory"/>
            <person name="Hensen N."/>
            <person name="Bonometti L."/>
            <person name="Westerberg I."/>
            <person name="Brannstrom I.O."/>
            <person name="Guillou S."/>
            <person name="Cros-Aarteil S."/>
            <person name="Calhoun S."/>
            <person name="Haridas S."/>
            <person name="Kuo A."/>
            <person name="Mondo S."/>
            <person name="Pangilinan J."/>
            <person name="Riley R."/>
            <person name="LaButti K."/>
            <person name="Andreopoulos B."/>
            <person name="Lipzen A."/>
            <person name="Chen C."/>
            <person name="Yanf M."/>
            <person name="Daum C."/>
            <person name="Ng V."/>
            <person name="Clum A."/>
            <person name="Steindorff A."/>
            <person name="Ohm R."/>
            <person name="Martin F."/>
            <person name="Silar P."/>
            <person name="Natvig D."/>
            <person name="Lalanne C."/>
            <person name="Gautier V."/>
            <person name="Ament-velasquez S.L."/>
            <person name="Kruys A."/>
            <person name="Hutchinson M.I."/>
            <person name="Powell A.J."/>
            <person name="Barry K."/>
            <person name="Miller A.N."/>
            <person name="Grigoriev I.V."/>
            <person name="Debuchy R."/>
            <person name="Gladieux P."/>
            <person name="Thoren M.H."/>
            <person name="Johannesson H."/>
        </authorList>
    </citation>
    <scope>NUCLEOTIDE SEQUENCE</scope>
    <source>
        <strain evidence="4">SMH2392-1A</strain>
    </source>
</reference>
<dbReference type="InterPro" id="IPR036770">
    <property type="entry name" value="Ankyrin_rpt-contain_sf"/>
</dbReference>
<dbReference type="Pfam" id="PF24883">
    <property type="entry name" value="NPHP3_N"/>
    <property type="match status" value="1"/>
</dbReference>
<dbReference type="InterPro" id="IPR002110">
    <property type="entry name" value="Ankyrin_rpt"/>
</dbReference>
<dbReference type="GO" id="GO:0009116">
    <property type="term" value="P:nucleoside metabolic process"/>
    <property type="evidence" value="ECO:0007669"/>
    <property type="project" value="InterPro"/>
</dbReference>
<dbReference type="EMBL" id="JAUIRO010000007">
    <property type="protein sequence ID" value="KAK0705856.1"/>
    <property type="molecule type" value="Genomic_DNA"/>
</dbReference>
<gene>
    <name evidence="4" type="ORF">B0T26DRAFT_437053</name>
</gene>
<dbReference type="SMART" id="SM00248">
    <property type="entry name" value="ANK"/>
    <property type="match status" value="12"/>
</dbReference>
<dbReference type="InterPro" id="IPR027417">
    <property type="entry name" value="P-loop_NTPase"/>
</dbReference>
<dbReference type="GeneID" id="85318289"/>
<dbReference type="AlphaFoldDB" id="A0AA39ZYA0"/>
<proteinExistence type="predicted"/>
<feature type="repeat" description="ANK" evidence="2">
    <location>
        <begin position="873"/>
        <end position="905"/>
    </location>
</feature>
<name>A0AA39ZYA0_9PEZI</name>
<dbReference type="PROSITE" id="PS50297">
    <property type="entry name" value="ANK_REP_REGION"/>
    <property type="match status" value="9"/>
</dbReference>